<keyword evidence="2" id="KW-0560">Oxidoreductase</keyword>
<feature type="non-terminal residue" evidence="3">
    <location>
        <position position="1"/>
    </location>
</feature>
<proteinExistence type="inferred from homology"/>
<reference evidence="3" key="2">
    <citation type="journal article" date="2014" name="ISME J.">
        <title>Microbial stratification in low pH oxic and suboxic macroscopic growths along an acid mine drainage.</title>
        <authorList>
            <person name="Mendez-Garcia C."/>
            <person name="Mesa V."/>
            <person name="Sprenger R.R."/>
            <person name="Richter M."/>
            <person name="Diez M.S."/>
            <person name="Solano J."/>
            <person name="Bargiela R."/>
            <person name="Golyshina O.V."/>
            <person name="Manteca A."/>
            <person name="Ramos J.L."/>
            <person name="Gallego J.R."/>
            <person name="Llorente I."/>
            <person name="Martins Dos Santos V.A."/>
            <person name="Jensen O.N."/>
            <person name="Pelaez A.I."/>
            <person name="Sanchez J."/>
            <person name="Ferrer M."/>
        </authorList>
    </citation>
    <scope>NUCLEOTIDE SEQUENCE</scope>
</reference>
<accession>T1BB03</accession>
<dbReference type="CDD" id="cd05233">
    <property type="entry name" value="SDR_c"/>
    <property type="match status" value="1"/>
</dbReference>
<dbReference type="GO" id="GO:0016616">
    <property type="term" value="F:oxidoreductase activity, acting on the CH-OH group of donors, NAD or NADP as acceptor"/>
    <property type="evidence" value="ECO:0007669"/>
    <property type="project" value="TreeGrafter"/>
</dbReference>
<dbReference type="Pfam" id="PF13561">
    <property type="entry name" value="adh_short_C2"/>
    <property type="match status" value="1"/>
</dbReference>
<dbReference type="SUPFAM" id="SSF51735">
    <property type="entry name" value="NAD(P)-binding Rossmann-fold domains"/>
    <property type="match status" value="1"/>
</dbReference>
<evidence type="ECO:0000313" key="3">
    <source>
        <dbReference type="EMBL" id="EQD50174.1"/>
    </source>
</evidence>
<sequence>QARELVEASARRNGRLDILVNNAGVTVKIPHREIDEVTGAVWAKILGVNLLGTWNVTAAAIPYLRAAARDQQGGSVVVNVSSLAGIRPTGSSIPYGVSKAAVNHMTLMLANVLGPEIRVNAVAPGLVDTPWTAGWDDERSLVHSRAPLKSSAQPEDVAEVIVGLVRSYQVTGEVVMV</sequence>
<evidence type="ECO:0000256" key="1">
    <source>
        <dbReference type="ARBA" id="ARBA00006484"/>
    </source>
</evidence>
<evidence type="ECO:0000256" key="2">
    <source>
        <dbReference type="ARBA" id="ARBA00023002"/>
    </source>
</evidence>
<dbReference type="PRINTS" id="PR00080">
    <property type="entry name" value="SDRFAMILY"/>
</dbReference>
<protein>
    <submittedName>
        <fullName evidence="3">Short-chain dehydrogenase/reductase SDR</fullName>
    </submittedName>
</protein>
<dbReference type="GO" id="GO:0048038">
    <property type="term" value="F:quinone binding"/>
    <property type="evidence" value="ECO:0007669"/>
    <property type="project" value="TreeGrafter"/>
</dbReference>
<dbReference type="PANTHER" id="PTHR42760:SF133">
    <property type="entry name" value="3-OXOACYL-[ACYL-CARRIER-PROTEIN] REDUCTASE"/>
    <property type="match status" value="1"/>
</dbReference>
<comment type="similarity">
    <text evidence="1">Belongs to the short-chain dehydrogenases/reductases (SDR) family.</text>
</comment>
<dbReference type="InterPro" id="IPR036291">
    <property type="entry name" value="NAD(P)-bd_dom_sf"/>
</dbReference>
<dbReference type="InterPro" id="IPR020904">
    <property type="entry name" value="Sc_DH/Rdtase_CS"/>
</dbReference>
<dbReference type="AlphaFoldDB" id="T1BB03"/>
<reference evidence="3" key="1">
    <citation type="submission" date="2013-08" db="EMBL/GenBank/DDBJ databases">
        <authorList>
            <person name="Mendez C."/>
            <person name="Richter M."/>
            <person name="Ferrer M."/>
            <person name="Sanchez J."/>
        </authorList>
    </citation>
    <scope>NUCLEOTIDE SEQUENCE</scope>
</reference>
<dbReference type="PRINTS" id="PR00081">
    <property type="entry name" value="GDHRDH"/>
</dbReference>
<dbReference type="PANTHER" id="PTHR42760">
    <property type="entry name" value="SHORT-CHAIN DEHYDROGENASES/REDUCTASES FAMILY MEMBER"/>
    <property type="match status" value="1"/>
</dbReference>
<comment type="caution">
    <text evidence="3">The sequence shown here is derived from an EMBL/GenBank/DDBJ whole genome shotgun (WGS) entry which is preliminary data.</text>
</comment>
<name>T1BB03_9ZZZZ</name>
<dbReference type="PROSITE" id="PS00061">
    <property type="entry name" value="ADH_SHORT"/>
    <property type="match status" value="1"/>
</dbReference>
<feature type="non-terminal residue" evidence="3">
    <location>
        <position position="177"/>
    </location>
</feature>
<dbReference type="Gene3D" id="3.40.50.720">
    <property type="entry name" value="NAD(P)-binding Rossmann-like Domain"/>
    <property type="match status" value="1"/>
</dbReference>
<dbReference type="InterPro" id="IPR002347">
    <property type="entry name" value="SDR_fam"/>
</dbReference>
<gene>
    <name evidence="3" type="ORF">B1B_11330</name>
</gene>
<organism evidence="3">
    <name type="scientific">mine drainage metagenome</name>
    <dbReference type="NCBI Taxonomy" id="410659"/>
    <lineage>
        <taxon>unclassified sequences</taxon>
        <taxon>metagenomes</taxon>
        <taxon>ecological metagenomes</taxon>
    </lineage>
</organism>
<dbReference type="GO" id="GO:0006633">
    <property type="term" value="P:fatty acid biosynthetic process"/>
    <property type="evidence" value="ECO:0007669"/>
    <property type="project" value="TreeGrafter"/>
</dbReference>
<dbReference type="EMBL" id="AUZY01007351">
    <property type="protein sequence ID" value="EQD50174.1"/>
    <property type="molecule type" value="Genomic_DNA"/>
</dbReference>